<dbReference type="RefSeq" id="WP_187709030.1">
    <property type="nucleotide sequence ID" value="NZ_CP060782.1"/>
</dbReference>
<gene>
    <name evidence="2" type="ORF">H9L14_02055</name>
</gene>
<proteinExistence type="predicted"/>
<dbReference type="InterPro" id="IPR002539">
    <property type="entry name" value="MaoC-like_dom"/>
</dbReference>
<sequence>MPGRFFDEWKVGDRVEHSISRTVTETDNLLISTLTHNPQPLHIDHEAAAKTEFGKPLVNSVFTFGLMIGVSVNDTTLGTLVANLGYDKLVFPKPVFVGDTLRSESECIDLRESKSRPNAGIVTWAHRSFNQRGELVCECTRSALLLKKPQ</sequence>
<evidence type="ECO:0000313" key="3">
    <source>
        <dbReference type="Proteomes" id="UP000516105"/>
    </source>
</evidence>
<feature type="domain" description="MaoC-like" evidence="1">
    <location>
        <begin position="11"/>
        <end position="117"/>
    </location>
</feature>
<dbReference type="PANTHER" id="PTHR43664:SF1">
    <property type="entry name" value="BETA-METHYLMALYL-COA DEHYDRATASE"/>
    <property type="match status" value="1"/>
</dbReference>
<dbReference type="Proteomes" id="UP000516105">
    <property type="component" value="Chromosome"/>
</dbReference>
<dbReference type="SUPFAM" id="SSF54637">
    <property type="entry name" value="Thioesterase/thiol ester dehydrase-isomerase"/>
    <property type="match status" value="1"/>
</dbReference>
<keyword evidence="3" id="KW-1185">Reference proteome</keyword>
<dbReference type="InterPro" id="IPR052342">
    <property type="entry name" value="MCH/BMMD"/>
</dbReference>
<reference evidence="2 3" key="1">
    <citation type="submission" date="2020-08" db="EMBL/GenBank/DDBJ databases">
        <title>Genome sequence of Sphingomonas sediminicola KACC 15039T.</title>
        <authorList>
            <person name="Hyun D.-W."/>
            <person name="Bae J.-W."/>
        </authorList>
    </citation>
    <scope>NUCLEOTIDE SEQUENCE [LARGE SCALE GENOMIC DNA]</scope>
    <source>
        <strain evidence="2 3">KACC 15039</strain>
    </source>
</reference>
<evidence type="ECO:0000313" key="2">
    <source>
        <dbReference type="EMBL" id="QNP46077.1"/>
    </source>
</evidence>
<dbReference type="InterPro" id="IPR029069">
    <property type="entry name" value="HotDog_dom_sf"/>
</dbReference>
<dbReference type="Gene3D" id="3.10.129.10">
    <property type="entry name" value="Hotdog Thioesterase"/>
    <property type="match status" value="1"/>
</dbReference>
<accession>A0ABX6TAV3</accession>
<dbReference type="EMBL" id="CP060782">
    <property type="protein sequence ID" value="QNP46077.1"/>
    <property type="molecule type" value="Genomic_DNA"/>
</dbReference>
<dbReference type="Pfam" id="PF01575">
    <property type="entry name" value="MaoC_dehydratas"/>
    <property type="match status" value="1"/>
</dbReference>
<dbReference type="PANTHER" id="PTHR43664">
    <property type="entry name" value="MONOAMINE OXIDASE-RELATED"/>
    <property type="match status" value="1"/>
</dbReference>
<evidence type="ECO:0000259" key="1">
    <source>
        <dbReference type="Pfam" id="PF01575"/>
    </source>
</evidence>
<organism evidence="2 3">
    <name type="scientific">Sphingomonas sediminicola</name>
    <dbReference type="NCBI Taxonomy" id="386874"/>
    <lineage>
        <taxon>Bacteria</taxon>
        <taxon>Pseudomonadati</taxon>
        <taxon>Pseudomonadota</taxon>
        <taxon>Alphaproteobacteria</taxon>
        <taxon>Sphingomonadales</taxon>
        <taxon>Sphingomonadaceae</taxon>
        <taxon>Sphingomonas</taxon>
    </lineage>
</organism>
<dbReference type="CDD" id="cd03451">
    <property type="entry name" value="FkbR2"/>
    <property type="match status" value="1"/>
</dbReference>
<name>A0ABX6TAV3_9SPHN</name>
<protein>
    <submittedName>
        <fullName evidence="2">MaoC family dehydratase</fullName>
    </submittedName>
</protein>